<dbReference type="OrthoDB" id="1449281at2"/>
<gene>
    <name evidence="2" type="ORF">SAMN04488034_103196</name>
</gene>
<accession>A0A1H5N038</accession>
<keyword evidence="1" id="KW-0732">Signal</keyword>
<evidence type="ECO:0000313" key="2">
    <source>
        <dbReference type="EMBL" id="SEE94317.1"/>
    </source>
</evidence>
<dbReference type="RefSeq" id="WP_093113138.1">
    <property type="nucleotide sequence ID" value="NZ_FNGG01000003.1"/>
</dbReference>
<reference evidence="2 3" key="1">
    <citation type="submission" date="2016-10" db="EMBL/GenBank/DDBJ databases">
        <authorList>
            <person name="de Groot N.N."/>
        </authorList>
    </citation>
    <scope>NUCLEOTIDE SEQUENCE [LARGE SCALE GENOMIC DNA]</scope>
    <source>
        <strain evidence="2 3">DSM 23553</strain>
    </source>
</reference>
<proteinExistence type="predicted"/>
<dbReference type="EMBL" id="FNUG01000003">
    <property type="protein sequence ID" value="SEE94317.1"/>
    <property type="molecule type" value="Genomic_DNA"/>
</dbReference>
<dbReference type="Proteomes" id="UP000199448">
    <property type="component" value="Unassembled WGS sequence"/>
</dbReference>
<feature type="chain" id="PRO_5011581908" evidence="1">
    <location>
        <begin position="22"/>
        <end position="119"/>
    </location>
</feature>
<organism evidence="2 3">
    <name type="scientific">Salinimicrobium catena</name>
    <dbReference type="NCBI Taxonomy" id="390640"/>
    <lineage>
        <taxon>Bacteria</taxon>
        <taxon>Pseudomonadati</taxon>
        <taxon>Bacteroidota</taxon>
        <taxon>Flavobacteriia</taxon>
        <taxon>Flavobacteriales</taxon>
        <taxon>Flavobacteriaceae</taxon>
        <taxon>Salinimicrobium</taxon>
    </lineage>
</organism>
<feature type="signal peptide" evidence="1">
    <location>
        <begin position="1"/>
        <end position="21"/>
    </location>
</feature>
<name>A0A1H5N038_9FLAO</name>
<keyword evidence="3" id="KW-1185">Reference proteome</keyword>
<sequence length="119" mass="13665">MKTFKMLLLGCAVSLSTMLYANPSEERFADMNSISHEIENILQESHLILDEELEVTIFFSISEDKKIQCINVASGNEDLNYFIQKELENRNVFGGEWREGIIYELSVDYSDTLLAYANL</sequence>
<evidence type="ECO:0000313" key="3">
    <source>
        <dbReference type="Proteomes" id="UP000199448"/>
    </source>
</evidence>
<evidence type="ECO:0000256" key="1">
    <source>
        <dbReference type="SAM" id="SignalP"/>
    </source>
</evidence>
<dbReference type="AlphaFoldDB" id="A0A1H5N038"/>
<protein>
    <submittedName>
        <fullName evidence="2">Uncharacterized protein</fullName>
    </submittedName>
</protein>